<keyword evidence="3" id="KW-1185">Reference proteome</keyword>
<protein>
    <submittedName>
        <fullName evidence="2">Uncharacterized protein</fullName>
    </submittedName>
</protein>
<dbReference type="RefSeq" id="WP_259101226.1">
    <property type="nucleotide sequence ID" value="NZ_CP130454.1"/>
</dbReference>
<name>A0ABT2ESJ2_9BACT</name>
<feature type="compositionally biased region" description="Pro residues" evidence="1">
    <location>
        <begin position="108"/>
        <end position="132"/>
    </location>
</feature>
<evidence type="ECO:0000313" key="2">
    <source>
        <dbReference type="EMBL" id="MCS3920897.1"/>
    </source>
</evidence>
<dbReference type="Proteomes" id="UP001204798">
    <property type="component" value="Unassembled WGS sequence"/>
</dbReference>
<reference evidence="2 3" key="1">
    <citation type="submission" date="2022-08" db="EMBL/GenBank/DDBJ databases">
        <title>Bacterial and archaeal communities from various locations to study Microbial Dark Matter (Phase II).</title>
        <authorList>
            <person name="Stepanauskas R."/>
        </authorList>
    </citation>
    <scope>NUCLEOTIDE SEQUENCE [LARGE SCALE GENOMIC DNA]</scope>
    <source>
        <strain evidence="2 3">PD1</strain>
    </source>
</reference>
<gene>
    <name evidence="2" type="ORF">M2350_003334</name>
</gene>
<proteinExistence type="predicted"/>
<feature type="compositionally biased region" description="Low complexity" evidence="1">
    <location>
        <begin position="64"/>
        <end position="107"/>
    </location>
</feature>
<organism evidence="2 3">
    <name type="scientific">Candidatus Fervidibacter sacchari</name>
    <dbReference type="NCBI Taxonomy" id="1448929"/>
    <lineage>
        <taxon>Bacteria</taxon>
        <taxon>Candidatus Fervidibacterota</taxon>
        <taxon>Candidatus Fervidibacter</taxon>
    </lineage>
</organism>
<comment type="caution">
    <text evidence="2">The sequence shown here is derived from an EMBL/GenBank/DDBJ whole genome shotgun (WGS) entry which is preliminary data.</text>
</comment>
<accession>A0ABT2ESJ2</accession>
<evidence type="ECO:0000313" key="3">
    <source>
        <dbReference type="Proteomes" id="UP001204798"/>
    </source>
</evidence>
<feature type="region of interest" description="Disordered" evidence="1">
    <location>
        <begin position="53"/>
        <end position="132"/>
    </location>
</feature>
<dbReference type="EMBL" id="JANUCP010000007">
    <property type="protein sequence ID" value="MCS3920897.1"/>
    <property type="molecule type" value="Genomic_DNA"/>
</dbReference>
<dbReference type="PROSITE" id="PS51257">
    <property type="entry name" value="PROKAR_LIPOPROTEIN"/>
    <property type="match status" value="1"/>
</dbReference>
<sequence length="309" mass="33060">MERLQFCVEREGGMQKVRGLICLWVLPLLFVVGCERIKRGEVAVQPAEVVKAPKPRVKPKKAEQPQAEVAQQPTVPEAAAPETAAPETAAPQPTAPEATQLATTQPTPTQPTPQPTTPQPAPKPEVTQPPAPTAAEVAAVNFADEARSVRASADTLHSQFDRLPVGEIRSRLLLLNQAVSELEVRSPALVLWRTALRLEVTSKAPYPDVASARAWIARARAILTEQKVGLTALANAEAALKTGDWKSAATALRDAANRLKAPEQAEALTQARVCLLNALEALERQKSSVAKAEVGEAVKALDRLIASLP</sequence>
<evidence type="ECO:0000256" key="1">
    <source>
        <dbReference type="SAM" id="MobiDB-lite"/>
    </source>
</evidence>